<accession>A0ABC8RQM4</accession>
<dbReference type="GO" id="GO:0009736">
    <property type="term" value="P:cytokinin-activated signaling pathway"/>
    <property type="evidence" value="ECO:0007669"/>
    <property type="project" value="UniProtKB-KW"/>
</dbReference>
<feature type="compositionally biased region" description="Acidic residues" evidence="7">
    <location>
        <begin position="46"/>
        <end position="56"/>
    </location>
</feature>
<evidence type="ECO:0000256" key="7">
    <source>
        <dbReference type="SAM" id="MobiDB-lite"/>
    </source>
</evidence>
<feature type="compositionally biased region" description="Basic and acidic residues" evidence="7">
    <location>
        <begin position="32"/>
        <end position="45"/>
    </location>
</feature>
<comment type="caution">
    <text evidence="8">The sequence shown here is derived from an EMBL/GenBank/DDBJ whole genome shotgun (WGS) entry which is preliminary data.</text>
</comment>
<reference evidence="8 9" key="1">
    <citation type="submission" date="2024-02" db="EMBL/GenBank/DDBJ databases">
        <authorList>
            <person name="Vignale AGUSTIN F."/>
            <person name="Sosa J E."/>
            <person name="Modenutti C."/>
        </authorList>
    </citation>
    <scope>NUCLEOTIDE SEQUENCE [LARGE SCALE GENOMIC DNA]</scope>
</reference>
<evidence type="ECO:0000313" key="9">
    <source>
        <dbReference type="Proteomes" id="UP001642360"/>
    </source>
</evidence>
<keyword evidence="2" id="KW-0963">Cytoplasm</keyword>
<comment type="similarity">
    <text evidence="6">Belongs to the SOFL plant protein family.</text>
</comment>
<keyword evidence="4" id="KW-0932">Cytokinin signaling pathway</keyword>
<protein>
    <submittedName>
        <fullName evidence="8">Uncharacterized protein</fullName>
    </submittedName>
</protein>
<dbReference type="AlphaFoldDB" id="A0ABC8RQM4"/>
<evidence type="ECO:0000256" key="6">
    <source>
        <dbReference type="ARBA" id="ARBA00024199"/>
    </source>
</evidence>
<keyword evidence="3" id="KW-0203">Cytokinin biosynthesis</keyword>
<evidence type="ECO:0000256" key="4">
    <source>
        <dbReference type="ARBA" id="ARBA00022864"/>
    </source>
</evidence>
<keyword evidence="9" id="KW-1185">Reference proteome</keyword>
<comment type="subcellular location">
    <subcellularLocation>
        <location evidence="1">Cytoplasm</location>
    </subcellularLocation>
</comment>
<dbReference type="GO" id="GO:0005737">
    <property type="term" value="C:cytoplasm"/>
    <property type="evidence" value="ECO:0007669"/>
    <property type="project" value="UniProtKB-SubCell"/>
</dbReference>
<evidence type="ECO:0000256" key="3">
    <source>
        <dbReference type="ARBA" id="ARBA00022712"/>
    </source>
</evidence>
<evidence type="ECO:0000256" key="5">
    <source>
        <dbReference type="ARBA" id="ARBA00023242"/>
    </source>
</evidence>
<dbReference type="PANTHER" id="PTHR33347:SF1">
    <property type="entry name" value="PROTEIN SOB FIVE-LIKE 5"/>
    <property type="match status" value="1"/>
</dbReference>
<evidence type="ECO:0000256" key="2">
    <source>
        <dbReference type="ARBA" id="ARBA00022490"/>
    </source>
</evidence>
<feature type="region of interest" description="Disordered" evidence="7">
    <location>
        <begin position="29"/>
        <end position="70"/>
    </location>
</feature>
<keyword evidence="5" id="KW-0539">Nucleus</keyword>
<dbReference type="Proteomes" id="UP001642360">
    <property type="component" value="Unassembled WGS sequence"/>
</dbReference>
<proteinExistence type="inferred from homology"/>
<sequence>MNDLLGGSECSSGCESGWTLYLEHSFLSQNPSHRDHGREVFNEEEREKDEDEEEDLSMVSDASSGPPHFHEDEIYGNKGCFYNAPIDATLPNNSTKRKKIKETRHRMGQEQNSFLDDTASSPLFNFPNNNCTLNDNQASMEKILDFSQGYSTTHFEGRSAFQEHFGFFQSHPSGNQLQQNRWFERKRLGM</sequence>
<evidence type="ECO:0000256" key="1">
    <source>
        <dbReference type="ARBA" id="ARBA00004496"/>
    </source>
</evidence>
<organism evidence="8 9">
    <name type="scientific">Ilex paraguariensis</name>
    <name type="common">yerba mate</name>
    <dbReference type="NCBI Taxonomy" id="185542"/>
    <lineage>
        <taxon>Eukaryota</taxon>
        <taxon>Viridiplantae</taxon>
        <taxon>Streptophyta</taxon>
        <taxon>Embryophyta</taxon>
        <taxon>Tracheophyta</taxon>
        <taxon>Spermatophyta</taxon>
        <taxon>Magnoliopsida</taxon>
        <taxon>eudicotyledons</taxon>
        <taxon>Gunneridae</taxon>
        <taxon>Pentapetalae</taxon>
        <taxon>asterids</taxon>
        <taxon>campanulids</taxon>
        <taxon>Aquifoliales</taxon>
        <taxon>Aquifoliaceae</taxon>
        <taxon>Ilex</taxon>
    </lineage>
</organism>
<name>A0ABC8RQM4_9AQUA</name>
<dbReference type="EMBL" id="CAUOFW020001447">
    <property type="protein sequence ID" value="CAK9144973.1"/>
    <property type="molecule type" value="Genomic_DNA"/>
</dbReference>
<dbReference type="InterPro" id="IPR044670">
    <property type="entry name" value="SOFL"/>
</dbReference>
<dbReference type="PANTHER" id="PTHR33347">
    <property type="entry name" value="OSJNBA0091C07.3 PROTEIN"/>
    <property type="match status" value="1"/>
</dbReference>
<dbReference type="GO" id="GO:0009691">
    <property type="term" value="P:cytokinin biosynthetic process"/>
    <property type="evidence" value="ECO:0007669"/>
    <property type="project" value="UniProtKB-KW"/>
</dbReference>
<evidence type="ECO:0000313" key="8">
    <source>
        <dbReference type="EMBL" id="CAK9144973.1"/>
    </source>
</evidence>
<gene>
    <name evidence="8" type="ORF">ILEXP_LOCUS12759</name>
</gene>